<dbReference type="RefSeq" id="WP_213036281.1">
    <property type="nucleotide sequence ID" value="NZ_CAJNBL010000028.1"/>
</dbReference>
<proteinExistence type="predicted"/>
<gene>
    <name evidence="1" type="ORF">NTGZN8_340025</name>
</gene>
<dbReference type="Proteomes" id="UP000675882">
    <property type="component" value="Unassembled WGS sequence"/>
</dbReference>
<evidence type="ECO:0000313" key="2">
    <source>
        <dbReference type="Proteomes" id="UP000675882"/>
    </source>
</evidence>
<dbReference type="InterPro" id="IPR004027">
    <property type="entry name" value="SEC_C_motif"/>
</dbReference>
<dbReference type="SUPFAM" id="SSF101327">
    <property type="entry name" value="YgfB-like"/>
    <property type="match status" value="1"/>
</dbReference>
<evidence type="ECO:0008006" key="3">
    <source>
        <dbReference type="Google" id="ProtNLM"/>
    </source>
</evidence>
<sequence length="235" mass="27065">MNHPFTPLSEDEIDELEWFLLHEVESDEAMLLDMLDGYLHAIAIGPVTLQPRQWLPKVWGLDSFMPRMKSMDQLNHTLGLILRQFNGIISGLQADPREISPIWCTRTYRGKEYDDAEGWAYGFVEGMKLCWNDWKPMLDTPEGQAWYRPIGLLGEDDFGPDQDELTKTPLRRDKLAQQIPEAVVAIYEYWLPFRQAVYERETAKSMQPKVGRNDPCPCGSGKKFKKCCGLASNLH</sequence>
<dbReference type="EMBL" id="CAJNBL010000028">
    <property type="protein sequence ID" value="CAE6724777.1"/>
    <property type="molecule type" value="Genomic_DNA"/>
</dbReference>
<keyword evidence="2" id="KW-1185">Reference proteome</keyword>
<dbReference type="NCBIfam" id="TIGR02292">
    <property type="entry name" value="ygfB_yecA"/>
    <property type="match status" value="1"/>
</dbReference>
<reference evidence="1" key="1">
    <citation type="submission" date="2021-02" db="EMBL/GenBank/DDBJ databases">
        <authorList>
            <person name="Han P."/>
        </authorList>
    </citation>
    <scope>NUCLEOTIDE SEQUENCE</scope>
    <source>
        <strain evidence="1">Candidatus Nitrotoga sp. ZN8</strain>
    </source>
</reference>
<dbReference type="InterPro" id="IPR036255">
    <property type="entry name" value="YgfB-like_sf"/>
</dbReference>
<dbReference type="PANTHER" id="PTHR33747">
    <property type="entry name" value="UPF0225 PROTEIN SCO1677"/>
    <property type="match status" value="1"/>
</dbReference>
<dbReference type="Pfam" id="PF03695">
    <property type="entry name" value="UPF0149"/>
    <property type="match status" value="1"/>
</dbReference>
<dbReference type="PANTHER" id="PTHR33747:SF1">
    <property type="entry name" value="ADENYLATE CYCLASE-ASSOCIATED CAP C-TERMINAL DOMAIN-CONTAINING PROTEIN"/>
    <property type="match status" value="1"/>
</dbReference>
<dbReference type="InterPro" id="IPR011978">
    <property type="entry name" value="YgfB-like"/>
</dbReference>
<dbReference type="AlphaFoldDB" id="A0A916FBD1"/>
<name>A0A916FBD1_9PROT</name>
<organism evidence="1 2">
    <name type="scientific">Candidatus Nitrotoga fabula</name>
    <dbReference type="NCBI Taxonomy" id="2182327"/>
    <lineage>
        <taxon>Bacteria</taxon>
        <taxon>Pseudomonadati</taxon>
        <taxon>Pseudomonadota</taxon>
        <taxon>Betaproteobacteria</taxon>
        <taxon>Nitrosomonadales</taxon>
        <taxon>Gallionellaceae</taxon>
        <taxon>Candidatus Nitrotoga</taxon>
    </lineage>
</organism>
<dbReference type="SUPFAM" id="SSF103642">
    <property type="entry name" value="Sec-C motif"/>
    <property type="match status" value="1"/>
</dbReference>
<dbReference type="Pfam" id="PF02810">
    <property type="entry name" value="SEC-C"/>
    <property type="match status" value="1"/>
</dbReference>
<protein>
    <recommendedName>
        <fullName evidence="3">YecA family protein</fullName>
    </recommendedName>
</protein>
<comment type="caution">
    <text evidence="1">The sequence shown here is derived from an EMBL/GenBank/DDBJ whole genome shotgun (WGS) entry which is preliminary data.</text>
</comment>
<dbReference type="Gene3D" id="3.10.450.50">
    <property type="match status" value="1"/>
</dbReference>
<accession>A0A916FBD1</accession>
<evidence type="ECO:0000313" key="1">
    <source>
        <dbReference type="EMBL" id="CAE6724777.1"/>
    </source>
</evidence>